<evidence type="ECO:0000313" key="3">
    <source>
        <dbReference type="Proteomes" id="UP000272025"/>
    </source>
</evidence>
<accession>A0A3N2PLQ2</accession>
<dbReference type="EMBL" id="ML119061">
    <property type="protein sequence ID" value="ROT35461.1"/>
    <property type="molecule type" value="Genomic_DNA"/>
</dbReference>
<evidence type="ECO:0000256" key="1">
    <source>
        <dbReference type="SAM" id="MobiDB-lite"/>
    </source>
</evidence>
<feature type="region of interest" description="Disordered" evidence="1">
    <location>
        <begin position="1"/>
        <end position="45"/>
    </location>
</feature>
<dbReference type="GeneID" id="39578040"/>
<dbReference type="Proteomes" id="UP000272025">
    <property type="component" value="Unassembled WGS sequence"/>
</dbReference>
<proteinExistence type="predicted"/>
<dbReference type="AlphaFoldDB" id="A0A3N2PLQ2"/>
<sequence>MATPEVSHGRGGAGNIHPDDTPYADGSVVRAGPEGSHGDGAYSVGRGGAGNIGDAGVKSAATGRADKDIVPPTAYRASTDGAEHHTGRGGAGNEVKPTESANPSPDAAPAGGDIHHIGLADKLKFKLFGKK</sequence>
<evidence type="ECO:0000313" key="2">
    <source>
        <dbReference type="EMBL" id="ROT35461.1"/>
    </source>
</evidence>
<name>A0A3N2PLQ2_SODAK</name>
<dbReference type="PANTHER" id="PTHR34693">
    <property type="entry name" value="PROTEIN PAR32"/>
    <property type="match status" value="1"/>
</dbReference>
<dbReference type="InterPro" id="IPR053203">
    <property type="entry name" value="Cisplatin_resist-associated"/>
</dbReference>
<dbReference type="Pfam" id="PF12223">
    <property type="entry name" value="DUF3602"/>
    <property type="match status" value="1"/>
</dbReference>
<dbReference type="RefSeq" id="XP_028463267.1">
    <property type="nucleotide sequence ID" value="XM_028609562.1"/>
</dbReference>
<dbReference type="PANTHER" id="PTHR34693:SF3">
    <property type="match status" value="1"/>
</dbReference>
<organism evidence="2 3">
    <name type="scientific">Sodiomyces alkalinus (strain CBS 110278 / VKM F-3762 / F11)</name>
    <name type="common">Alkaliphilic filamentous fungus</name>
    <dbReference type="NCBI Taxonomy" id="1314773"/>
    <lineage>
        <taxon>Eukaryota</taxon>
        <taxon>Fungi</taxon>
        <taxon>Dikarya</taxon>
        <taxon>Ascomycota</taxon>
        <taxon>Pezizomycotina</taxon>
        <taxon>Sordariomycetes</taxon>
        <taxon>Hypocreomycetidae</taxon>
        <taxon>Glomerellales</taxon>
        <taxon>Plectosphaerellaceae</taxon>
        <taxon>Sodiomyces</taxon>
    </lineage>
</organism>
<dbReference type="InterPro" id="IPR022024">
    <property type="entry name" value="DUF3602"/>
</dbReference>
<reference evidence="2 3" key="1">
    <citation type="journal article" date="2018" name="Mol. Ecol.">
        <title>The obligate alkalophilic soda-lake fungus Sodiomyces alkalinus has shifted to a protein diet.</title>
        <authorList>
            <person name="Grum-Grzhimaylo A.A."/>
            <person name="Falkoski D.L."/>
            <person name="van den Heuvel J."/>
            <person name="Valero-Jimenez C.A."/>
            <person name="Min B."/>
            <person name="Choi I.G."/>
            <person name="Lipzen A."/>
            <person name="Daum C.G."/>
            <person name="Aanen D.K."/>
            <person name="Tsang A."/>
            <person name="Henrissat B."/>
            <person name="Bilanenko E.N."/>
            <person name="de Vries R.P."/>
            <person name="van Kan J.A.L."/>
            <person name="Grigoriev I.V."/>
            <person name="Debets A.J.M."/>
        </authorList>
    </citation>
    <scope>NUCLEOTIDE SEQUENCE [LARGE SCALE GENOMIC DNA]</scope>
    <source>
        <strain evidence="2 3">F11</strain>
    </source>
</reference>
<dbReference type="OrthoDB" id="2537432at2759"/>
<protein>
    <submittedName>
        <fullName evidence="2">Uncharacterized protein</fullName>
    </submittedName>
</protein>
<keyword evidence="3" id="KW-1185">Reference proteome</keyword>
<feature type="region of interest" description="Disordered" evidence="1">
    <location>
        <begin position="63"/>
        <end position="114"/>
    </location>
</feature>
<gene>
    <name evidence="2" type="ORF">SODALDRAFT_320785</name>
</gene>